<keyword evidence="3" id="KW-0547">Nucleotide-binding</keyword>
<dbReference type="InterPro" id="IPR036890">
    <property type="entry name" value="HATPase_C_sf"/>
</dbReference>
<reference evidence="3 4" key="1">
    <citation type="submission" date="2020-09" db="EMBL/GenBank/DDBJ databases">
        <title>Biosynthesis of the nuclear factor of activated T cells inhibitor NFAT-133 and its congeners in Streptomyces pactum.</title>
        <authorList>
            <person name="Zhou W."/>
            <person name="Posri P."/>
            <person name="Abugrain M.E."/>
            <person name="Weisberg A.J."/>
            <person name="Chang J.H."/>
            <person name="Mahmud T."/>
        </authorList>
    </citation>
    <scope>NUCLEOTIDE SEQUENCE [LARGE SCALE GENOMIC DNA]</scope>
    <source>
        <strain evidence="3 4">ATCC 27456</strain>
    </source>
</reference>
<sequence length="138" mass="15040">MSALSNITPLYRLSAPNHPSSPRVCRETVAAVLQATGATALVDTARLLVSEAVTNVHRHAEHTRAIHIDVLVQDGAAVIAVKDNDPDGVPLRRPVNPHGEGGRGLLLVEELAYRWGVTWLGGEETDRKQVWFELRAPE</sequence>
<evidence type="ECO:0000313" key="4">
    <source>
        <dbReference type="Proteomes" id="UP000807371"/>
    </source>
</evidence>
<dbReference type="Pfam" id="PF13581">
    <property type="entry name" value="HATPase_c_2"/>
    <property type="match status" value="1"/>
</dbReference>
<keyword evidence="4" id="KW-1185">Reference proteome</keyword>
<dbReference type="GO" id="GO:0005524">
    <property type="term" value="F:ATP binding"/>
    <property type="evidence" value="ECO:0007669"/>
    <property type="project" value="UniProtKB-KW"/>
</dbReference>
<organism evidence="3 4">
    <name type="scientific">Streptomyces pactum</name>
    <dbReference type="NCBI Taxonomy" id="68249"/>
    <lineage>
        <taxon>Bacteria</taxon>
        <taxon>Bacillati</taxon>
        <taxon>Actinomycetota</taxon>
        <taxon>Actinomycetes</taxon>
        <taxon>Kitasatosporales</taxon>
        <taxon>Streptomycetaceae</taxon>
        <taxon>Streptomyces</taxon>
    </lineage>
</organism>
<dbReference type="PANTHER" id="PTHR35526">
    <property type="entry name" value="ANTI-SIGMA-F FACTOR RSBW-RELATED"/>
    <property type="match status" value="1"/>
</dbReference>
<evidence type="ECO:0000259" key="2">
    <source>
        <dbReference type="Pfam" id="PF13581"/>
    </source>
</evidence>
<gene>
    <name evidence="3" type="ORF">IHE55_08065</name>
</gene>
<dbReference type="Gene3D" id="3.30.565.10">
    <property type="entry name" value="Histidine kinase-like ATPase, C-terminal domain"/>
    <property type="match status" value="1"/>
</dbReference>
<dbReference type="RefSeq" id="WP_197988400.1">
    <property type="nucleotide sequence ID" value="NZ_JACYXC010000001.1"/>
</dbReference>
<dbReference type="Proteomes" id="UP000807371">
    <property type="component" value="Unassembled WGS sequence"/>
</dbReference>
<keyword evidence="1" id="KW-0808">Transferase</keyword>
<dbReference type="SUPFAM" id="SSF55874">
    <property type="entry name" value="ATPase domain of HSP90 chaperone/DNA topoisomerase II/histidine kinase"/>
    <property type="match status" value="1"/>
</dbReference>
<keyword evidence="1" id="KW-0723">Serine/threonine-protein kinase</keyword>
<dbReference type="InterPro" id="IPR050267">
    <property type="entry name" value="Anti-sigma-factor_SerPK"/>
</dbReference>
<keyword evidence="3" id="KW-0067">ATP-binding</keyword>
<comment type="caution">
    <text evidence="3">The sequence shown here is derived from an EMBL/GenBank/DDBJ whole genome shotgun (WGS) entry which is preliminary data.</text>
</comment>
<accession>A0ABS0NHT4</accession>
<dbReference type="PANTHER" id="PTHR35526:SF3">
    <property type="entry name" value="ANTI-SIGMA-F FACTOR RSBW"/>
    <property type="match status" value="1"/>
</dbReference>
<dbReference type="CDD" id="cd16936">
    <property type="entry name" value="HATPase_RsbW-like"/>
    <property type="match status" value="1"/>
</dbReference>
<feature type="domain" description="Histidine kinase/HSP90-like ATPase" evidence="2">
    <location>
        <begin position="21"/>
        <end position="112"/>
    </location>
</feature>
<dbReference type="EMBL" id="JACYXC010000001">
    <property type="protein sequence ID" value="MBH5334749.1"/>
    <property type="molecule type" value="Genomic_DNA"/>
</dbReference>
<protein>
    <submittedName>
        <fullName evidence="3">ATP-binding protein</fullName>
    </submittedName>
</protein>
<evidence type="ECO:0000256" key="1">
    <source>
        <dbReference type="ARBA" id="ARBA00022527"/>
    </source>
</evidence>
<dbReference type="InterPro" id="IPR003594">
    <property type="entry name" value="HATPase_dom"/>
</dbReference>
<evidence type="ECO:0000313" key="3">
    <source>
        <dbReference type="EMBL" id="MBH5334749.1"/>
    </source>
</evidence>
<keyword evidence="1" id="KW-0418">Kinase</keyword>
<proteinExistence type="predicted"/>
<name>A0ABS0NHT4_9ACTN</name>